<evidence type="ECO:0000313" key="2">
    <source>
        <dbReference type="EMBL" id="CAB4981584.1"/>
    </source>
</evidence>
<evidence type="ECO:0000259" key="1">
    <source>
        <dbReference type="Pfam" id="PF07510"/>
    </source>
</evidence>
<gene>
    <name evidence="2" type="ORF">UFOPK3903_01198</name>
</gene>
<dbReference type="AlphaFoldDB" id="A0A6J7MV41"/>
<dbReference type="PANTHER" id="PTHR24094">
    <property type="entry name" value="SECRETED PROTEIN"/>
    <property type="match status" value="1"/>
</dbReference>
<dbReference type="EMBL" id="CAFBOD010000015">
    <property type="protein sequence ID" value="CAB4981584.1"/>
    <property type="molecule type" value="Genomic_DNA"/>
</dbReference>
<sequence>MKRSLISLSLILGLLLPVDMAYAEGEIQIRTAAEHVGGYDRTLFKHWIDADKNGRDTRKEVLIAEAVVKPKKGTKCTLTGGKWISSYDGKSYTKDASLDIDHVVPLAEAWRSGAWAWTAKQRQDFANDLTDSRVLIAVTASANRSKGDQDVKTWLPAKYKCNYIEAWVAVKVRYSLTFDTGEFL</sequence>
<dbReference type="Pfam" id="PF07510">
    <property type="entry name" value="GmrSD_C"/>
    <property type="match status" value="1"/>
</dbReference>
<feature type="domain" description="GmrSD restriction endonucleases C-terminal" evidence="1">
    <location>
        <begin position="87"/>
        <end position="177"/>
    </location>
</feature>
<reference evidence="2" key="1">
    <citation type="submission" date="2020-05" db="EMBL/GenBank/DDBJ databases">
        <authorList>
            <person name="Chiriac C."/>
            <person name="Salcher M."/>
            <person name="Ghai R."/>
            <person name="Kavagutti S V."/>
        </authorList>
    </citation>
    <scope>NUCLEOTIDE SEQUENCE</scope>
</reference>
<proteinExistence type="predicted"/>
<name>A0A6J7MV41_9ZZZZ</name>
<dbReference type="InterPro" id="IPR011089">
    <property type="entry name" value="GmrSD_C"/>
</dbReference>
<accession>A0A6J7MV41</accession>
<organism evidence="2">
    <name type="scientific">freshwater metagenome</name>
    <dbReference type="NCBI Taxonomy" id="449393"/>
    <lineage>
        <taxon>unclassified sequences</taxon>
        <taxon>metagenomes</taxon>
        <taxon>ecological metagenomes</taxon>
    </lineage>
</organism>
<dbReference type="PANTHER" id="PTHR24094:SF15">
    <property type="entry name" value="AMP-DEPENDENT SYNTHETASE_LIGASE DOMAIN-CONTAINING PROTEIN-RELATED"/>
    <property type="match status" value="1"/>
</dbReference>
<protein>
    <submittedName>
        <fullName evidence="2">Unannotated protein</fullName>
    </submittedName>
</protein>